<keyword evidence="2" id="KW-1185">Reference proteome</keyword>
<protein>
    <submittedName>
        <fullName evidence="1">Uncharacterized protein</fullName>
    </submittedName>
</protein>
<evidence type="ECO:0000313" key="1">
    <source>
        <dbReference type="EMBL" id="ROL52104.1"/>
    </source>
</evidence>
<organism evidence="1 2">
    <name type="scientific">Anabarilius grahami</name>
    <name type="common">Kanglang fish</name>
    <name type="synonym">Barilius grahami</name>
    <dbReference type="NCBI Taxonomy" id="495550"/>
    <lineage>
        <taxon>Eukaryota</taxon>
        <taxon>Metazoa</taxon>
        <taxon>Chordata</taxon>
        <taxon>Craniata</taxon>
        <taxon>Vertebrata</taxon>
        <taxon>Euteleostomi</taxon>
        <taxon>Actinopterygii</taxon>
        <taxon>Neopterygii</taxon>
        <taxon>Teleostei</taxon>
        <taxon>Ostariophysi</taxon>
        <taxon>Cypriniformes</taxon>
        <taxon>Xenocyprididae</taxon>
        <taxon>Xenocypridinae</taxon>
        <taxon>Xenocypridinae incertae sedis</taxon>
        <taxon>Anabarilius</taxon>
    </lineage>
</organism>
<evidence type="ECO:0000313" key="2">
    <source>
        <dbReference type="Proteomes" id="UP000281406"/>
    </source>
</evidence>
<name>A0A3N0Z1U6_ANAGA</name>
<proteinExistence type="predicted"/>
<reference evidence="1 2" key="1">
    <citation type="submission" date="2018-10" db="EMBL/GenBank/DDBJ databases">
        <title>Genome assembly for a Yunnan-Guizhou Plateau 3E fish, Anabarilius grahami (Regan), and its evolutionary and genetic applications.</title>
        <authorList>
            <person name="Jiang W."/>
        </authorList>
    </citation>
    <scope>NUCLEOTIDE SEQUENCE [LARGE SCALE GENOMIC DNA]</scope>
    <source>
        <strain evidence="1">AG-KIZ</strain>
        <tissue evidence="1">Muscle</tissue>
    </source>
</reference>
<sequence length="139" mass="16435">MCVWKGESTRVVWHLFEWKQVSLNLIAVESSIRHPAQRLLRHTFNCWADYRPKTNNSNMSRVTFNQETVKFALNMNVIGSNGHIFTHNTWGQKLWEDCERETKPNIREEPFDSHLFWAGVTALFEGSLKTRGGRMRRKR</sequence>
<accession>A0A3N0Z1U6</accession>
<dbReference type="AlphaFoldDB" id="A0A3N0Z1U6"/>
<comment type="caution">
    <text evidence="1">The sequence shown here is derived from an EMBL/GenBank/DDBJ whole genome shotgun (WGS) entry which is preliminary data.</text>
</comment>
<dbReference type="EMBL" id="RJVU01017312">
    <property type="protein sequence ID" value="ROL52104.1"/>
    <property type="molecule type" value="Genomic_DNA"/>
</dbReference>
<dbReference type="Proteomes" id="UP000281406">
    <property type="component" value="Unassembled WGS sequence"/>
</dbReference>
<gene>
    <name evidence="1" type="ORF">DPX16_5981</name>
</gene>